<dbReference type="SMART" id="SM00906">
    <property type="entry name" value="Fungal_trans"/>
    <property type="match status" value="1"/>
</dbReference>
<evidence type="ECO:0000256" key="2">
    <source>
        <dbReference type="ARBA" id="ARBA00022723"/>
    </source>
</evidence>
<dbReference type="SUPFAM" id="SSF57701">
    <property type="entry name" value="Zn2/Cys6 DNA-binding domain"/>
    <property type="match status" value="1"/>
</dbReference>
<evidence type="ECO:0000256" key="4">
    <source>
        <dbReference type="ARBA" id="ARBA00023125"/>
    </source>
</evidence>
<dbReference type="Pfam" id="PF00172">
    <property type="entry name" value="Zn_clus"/>
    <property type="match status" value="1"/>
</dbReference>
<dbReference type="GO" id="GO:0045944">
    <property type="term" value="P:positive regulation of transcription by RNA polymerase II"/>
    <property type="evidence" value="ECO:0007669"/>
    <property type="project" value="TreeGrafter"/>
</dbReference>
<name>A0AAJ0CMP0_9HYPO</name>
<keyword evidence="3" id="KW-0805">Transcription regulation</keyword>
<dbReference type="GO" id="GO:0043565">
    <property type="term" value="F:sequence-specific DNA binding"/>
    <property type="evidence" value="ECO:0007669"/>
    <property type="project" value="TreeGrafter"/>
</dbReference>
<dbReference type="EMBL" id="JASWJB010000120">
    <property type="protein sequence ID" value="KAK2596107.1"/>
    <property type="molecule type" value="Genomic_DNA"/>
</dbReference>
<dbReference type="InterPro" id="IPR001138">
    <property type="entry name" value="Zn2Cys6_DnaBD"/>
</dbReference>
<dbReference type="InterPro" id="IPR036864">
    <property type="entry name" value="Zn2-C6_fun-type_DNA-bd_sf"/>
</dbReference>
<keyword evidence="5" id="KW-0804">Transcription</keyword>
<evidence type="ECO:0000259" key="7">
    <source>
        <dbReference type="PROSITE" id="PS50048"/>
    </source>
</evidence>
<comment type="caution">
    <text evidence="8">The sequence shown here is derived from an EMBL/GenBank/DDBJ whole genome shotgun (WGS) entry which is preliminary data.</text>
</comment>
<gene>
    <name evidence="8" type="ORF">QQS21_006454</name>
</gene>
<dbReference type="InterPro" id="IPR007219">
    <property type="entry name" value="XnlR_reg_dom"/>
</dbReference>
<dbReference type="PROSITE" id="PS50048">
    <property type="entry name" value="ZN2_CY6_FUNGAL_2"/>
    <property type="match status" value="1"/>
</dbReference>
<dbReference type="GO" id="GO:0008270">
    <property type="term" value="F:zinc ion binding"/>
    <property type="evidence" value="ECO:0007669"/>
    <property type="project" value="InterPro"/>
</dbReference>
<evidence type="ECO:0000256" key="5">
    <source>
        <dbReference type="ARBA" id="ARBA00023163"/>
    </source>
</evidence>
<evidence type="ECO:0000256" key="6">
    <source>
        <dbReference type="ARBA" id="ARBA00023242"/>
    </source>
</evidence>
<dbReference type="Gene3D" id="4.10.240.10">
    <property type="entry name" value="Zn(2)-C6 fungal-type DNA-binding domain"/>
    <property type="match status" value="1"/>
</dbReference>
<keyword evidence="6" id="KW-0539">Nucleus</keyword>
<protein>
    <recommendedName>
        <fullName evidence="7">Zn(2)-C6 fungal-type domain-containing protein</fullName>
    </recommendedName>
</protein>
<dbReference type="PANTHER" id="PTHR47540:SF6">
    <property type="entry name" value="ZN(II)2CYS6 TRANSCRIPTION FACTOR (EUROFUNG)"/>
    <property type="match status" value="1"/>
</dbReference>
<dbReference type="GO" id="GO:0006351">
    <property type="term" value="P:DNA-templated transcription"/>
    <property type="evidence" value="ECO:0007669"/>
    <property type="project" value="InterPro"/>
</dbReference>
<dbReference type="InterPro" id="IPR051711">
    <property type="entry name" value="Stress_Response_Reg"/>
</dbReference>
<dbReference type="PROSITE" id="PS00463">
    <property type="entry name" value="ZN2_CY6_FUNGAL_1"/>
    <property type="match status" value="1"/>
</dbReference>
<dbReference type="SMART" id="SM00066">
    <property type="entry name" value="GAL4"/>
    <property type="match status" value="1"/>
</dbReference>
<keyword evidence="4" id="KW-0238">DNA-binding</keyword>
<comment type="subcellular location">
    <subcellularLocation>
        <location evidence="1">Nucleus</location>
    </subcellularLocation>
</comment>
<proteinExistence type="predicted"/>
<dbReference type="GO" id="GO:0005634">
    <property type="term" value="C:nucleus"/>
    <property type="evidence" value="ECO:0007669"/>
    <property type="project" value="UniProtKB-SubCell"/>
</dbReference>
<evidence type="ECO:0000313" key="8">
    <source>
        <dbReference type="EMBL" id="KAK2596107.1"/>
    </source>
</evidence>
<dbReference type="GO" id="GO:0000981">
    <property type="term" value="F:DNA-binding transcription factor activity, RNA polymerase II-specific"/>
    <property type="evidence" value="ECO:0007669"/>
    <property type="project" value="InterPro"/>
</dbReference>
<dbReference type="Pfam" id="PF04082">
    <property type="entry name" value="Fungal_trans"/>
    <property type="match status" value="1"/>
</dbReference>
<evidence type="ECO:0000256" key="1">
    <source>
        <dbReference type="ARBA" id="ARBA00004123"/>
    </source>
</evidence>
<keyword evidence="9" id="KW-1185">Reference proteome</keyword>
<organism evidence="8 9">
    <name type="scientific">Conoideocrella luteorostrata</name>
    <dbReference type="NCBI Taxonomy" id="1105319"/>
    <lineage>
        <taxon>Eukaryota</taxon>
        <taxon>Fungi</taxon>
        <taxon>Dikarya</taxon>
        <taxon>Ascomycota</taxon>
        <taxon>Pezizomycotina</taxon>
        <taxon>Sordariomycetes</taxon>
        <taxon>Hypocreomycetidae</taxon>
        <taxon>Hypocreales</taxon>
        <taxon>Clavicipitaceae</taxon>
        <taxon>Conoideocrella</taxon>
    </lineage>
</organism>
<dbReference type="CDD" id="cd00067">
    <property type="entry name" value="GAL4"/>
    <property type="match status" value="1"/>
</dbReference>
<feature type="domain" description="Zn(2)-C6 fungal-type" evidence="7">
    <location>
        <begin position="11"/>
        <end position="40"/>
    </location>
</feature>
<dbReference type="CDD" id="cd12148">
    <property type="entry name" value="fungal_TF_MHR"/>
    <property type="match status" value="1"/>
</dbReference>
<dbReference type="Proteomes" id="UP001251528">
    <property type="component" value="Unassembled WGS sequence"/>
</dbReference>
<dbReference type="AlphaFoldDB" id="A0AAJ0CMP0"/>
<dbReference type="PANTHER" id="PTHR47540">
    <property type="entry name" value="THIAMINE REPRESSIBLE GENES REGULATORY PROTEIN THI5"/>
    <property type="match status" value="1"/>
</dbReference>
<sequence>MSRYKDRSSSACYYCRKQKVKCSGGHPCSKCLASQKECFFPSKDAVLTVPESYLRKLENEIAQLRQSLSSAASESTTSAKDRDVVLQDKNAAAANASDRLLDDSTTEHFVGKLKSVYCGQIFASSPEYLIKMPNTSCSGNAKESDEQVTGPSYTYVPLNHDSAESRMYIKLPSHSYALYQLGQFESFIGADYHWYRKRRFREKMEKAYSTSQAHAVDRTWLCCFSVVLALGESYNDSTSPKILLSENIGISHDVQNNDQESQAAAPPGIELFEQALLLLKLSFEEPTIELVEALNLISFYSYSLNRRKTAYAYAGMALRLATTLGLPGLSPSTLDPAEFEHRKRVWWTVVCMELMTCTELSLKPACGFGDNTSLAFPECTHLTAEDMAEFSDPMYLTAQVKLCRIKSRVVETACELRSGSLEEAHGLITPCLQSLSQWREEFRSVSLSFLEAGQFSSATLAHPSMRTLASLIMRYNQCYILLLRPLLLKELYSLVQEGNESTLATNDELNKLNDECLRAATDNASIQAALSKCHRIAKFGFWESLHIFSSLLILLISSFVMENCSGSFSIPIERELYRNVREILGEMARHGNRASRDHERMIQEIENLFPTGSANIASGDKIEDIIGWTDYLDFGNMGSDLMGNYGSLQR</sequence>
<keyword evidence="2" id="KW-0479">Metal-binding</keyword>
<evidence type="ECO:0000256" key="3">
    <source>
        <dbReference type="ARBA" id="ARBA00023015"/>
    </source>
</evidence>
<reference evidence="8" key="1">
    <citation type="submission" date="2023-06" db="EMBL/GenBank/DDBJ databases">
        <title>Conoideocrella luteorostrata (Hypocreales: Clavicipitaceae), a potential biocontrol fungus for elongate hemlock scale in United States Christmas tree production areas.</title>
        <authorList>
            <person name="Barrett H."/>
            <person name="Lovett B."/>
            <person name="Macias A.M."/>
            <person name="Stajich J.E."/>
            <person name="Kasson M.T."/>
        </authorList>
    </citation>
    <scope>NUCLEOTIDE SEQUENCE</scope>
    <source>
        <strain evidence="8">ARSEF 14590</strain>
    </source>
</reference>
<accession>A0AAJ0CMP0</accession>
<evidence type="ECO:0000313" key="9">
    <source>
        <dbReference type="Proteomes" id="UP001251528"/>
    </source>
</evidence>